<dbReference type="InterPro" id="IPR037041">
    <property type="entry name" value="Trigger_fac_C_sf"/>
</dbReference>
<dbReference type="GO" id="GO:0051083">
    <property type="term" value="P:'de novo' cotranslational protein folding"/>
    <property type="evidence" value="ECO:0007669"/>
    <property type="project" value="TreeGrafter"/>
</dbReference>
<dbReference type="InterPro" id="IPR036611">
    <property type="entry name" value="Trigger_fac_ribosome-bd_sf"/>
</dbReference>
<sequence length="439" mass="50567">MNVNFQPQADQTAFISVMVSEADYAENVDKALRAHRRKAQIPGYRPGMVPMGIINKMYRRGAVAEQTYRMATDEAFKYVKESKLDIIGDMMPADIQSELDFDNGKDFEFVFHVGIAPQIKLDLTKEDKIEKYIVVPSEDMVSGYRENFLRRFGKLVDVDVVEKDEALNVTLSNDDMTIEDAYVGLISFGEAERTLFIGKKVGDTMEVDINELYKEPKQRAAILDVKEEDLEGLNPKFKLEITKIRAFRNPELDGEFFAQAYPDGSVADVAAFEADVLKKVNDELVSQTEFHITDQVRKYLLSKLNLTLPEEFLKNWLFQINEGKFTMEQIEAEFPAFLDMMRWDLVKREIAVSHKLEINEEDALSEAKSMAMMQFRYYGMNQAPEDLLENYARRILENKEEAKKIYERVGERKVVDAVVEIVTTVPIEVSLDEFQQKIQ</sequence>
<dbReference type="Pfam" id="PF05697">
    <property type="entry name" value="Trigger_N"/>
    <property type="match status" value="1"/>
</dbReference>
<dbReference type="GO" id="GO:0015031">
    <property type="term" value="P:protein transport"/>
    <property type="evidence" value="ECO:0007669"/>
    <property type="project" value="InterPro"/>
</dbReference>
<dbReference type="GO" id="GO:0044183">
    <property type="term" value="F:protein folding chaperone"/>
    <property type="evidence" value="ECO:0007669"/>
    <property type="project" value="TreeGrafter"/>
</dbReference>
<dbReference type="InterPro" id="IPR027304">
    <property type="entry name" value="Trigger_fact/SurA_dom_sf"/>
</dbReference>
<dbReference type="PANTHER" id="PTHR30560">
    <property type="entry name" value="TRIGGER FACTOR CHAPERONE AND PEPTIDYL-PROLYL CIS/TRANS ISOMERASE"/>
    <property type="match status" value="1"/>
</dbReference>
<dbReference type="GO" id="GO:0043335">
    <property type="term" value="P:protein unfolding"/>
    <property type="evidence" value="ECO:0007669"/>
    <property type="project" value="TreeGrafter"/>
</dbReference>
<keyword evidence="2" id="KW-0413">Isomerase</keyword>
<dbReference type="AlphaFoldDB" id="A0A060RBE3"/>
<evidence type="ECO:0000313" key="2">
    <source>
        <dbReference type="EMBL" id="CDN32935.1"/>
    </source>
</evidence>
<dbReference type="EMBL" id="HG934468">
    <property type="protein sequence ID" value="CDN32935.1"/>
    <property type="molecule type" value="Genomic_DNA"/>
</dbReference>
<dbReference type="OrthoDB" id="9767721at2"/>
<feature type="domain" description="Trigger factor ribosome-binding bacterial" evidence="1">
    <location>
        <begin position="1"/>
        <end position="142"/>
    </location>
</feature>
<evidence type="ECO:0000313" key="3">
    <source>
        <dbReference type="Proteomes" id="UP000027616"/>
    </source>
</evidence>
<keyword evidence="3" id="KW-1185">Reference proteome</keyword>
<dbReference type="PANTHER" id="PTHR30560:SF3">
    <property type="entry name" value="TRIGGER FACTOR-LIKE PROTEIN TIG, CHLOROPLASTIC"/>
    <property type="match status" value="1"/>
</dbReference>
<dbReference type="GO" id="GO:0043022">
    <property type="term" value="F:ribosome binding"/>
    <property type="evidence" value="ECO:0007669"/>
    <property type="project" value="TreeGrafter"/>
</dbReference>
<dbReference type="Gene3D" id="1.10.3120.10">
    <property type="entry name" value="Trigger factor, C-terminal domain"/>
    <property type="match status" value="1"/>
</dbReference>
<dbReference type="GO" id="GO:0003755">
    <property type="term" value="F:peptidyl-prolyl cis-trans isomerase activity"/>
    <property type="evidence" value="ECO:0007669"/>
    <property type="project" value="UniProtKB-EC"/>
</dbReference>
<accession>A0A060RBE3</accession>
<evidence type="ECO:0000259" key="1">
    <source>
        <dbReference type="Pfam" id="PF05697"/>
    </source>
</evidence>
<dbReference type="InterPro" id="IPR005215">
    <property type="entry name" value="Trig_fac"/>
</dbReference>
<dbReference type="HOGENOM" id="CLU_045516_0_0_10"/>
<dbReference type="GO" id="GO:0051301">
    <property type="term" value="P:cell division"/>
    <property type="evidence" value="ECO:0007669"/>
    <property type="project" value="UniProtKB-KW"/>
</dbReference>
<keyword evidence="2" id="KW-0131">Cell cycle</keyword>
<dbReference type="SUPFAM" id="SSF102735">
    <property type="entry name" value="Trigger factor ribosome-binding domain"/>
    <property type="match status" value="1"/>
</dbReference>
<dbReference type="KEGG" id="rbc:BN938_2869"/>
<dbReference type="Gene3D" id="3.30.70.1050">
    <property type="entry name" value="Trigger factor ribosome-binding domain"/>
    <property type="match status" value="1"/>
</dbReference>
<dbReference type="STRING" id="1433126.BN938_2869"/>
<dbReference type="EC" id="5.2.1.8" evidence="2"/>
<protein>
    <submittedName>
        <fullName evidence="2">Cell division trigger factor</fullName>
        <ecNumber evidence="2">5.2.1.8</ecNumber>
    </submittedName>
</protein>
<name>A0A060RBE3_9BACT</name>
<proteinExistence type="predicted"/>
<dbReference type="SUPFAM" id="SSF109998">
    <property type="entry name" value="Triger factor/SurA peptide-binding domain-like"/>
    <property type="match status" value="1"/>
</dbReference>
<reference evidence="2 3" key="1">
    <citation type="journal article" date="2015" name="Genome Announc.">
        <title>Complete Genome Sequence of the Novel Leech Symbiont Mucinivorans hirudinis M3T.</title>
        <authorList>
            <person name="Nelson M.C."/>
            <person name="Bomar L."/>
            <person name="Graf J."/>
        </authorList>
    </citation>
    <scope>NUCLEOTIDE SEQUENCE [LARGE SCALE GENOMIC DNA]</scope>
    <source>
        <strain evidence="3">M3</strain>
    </source>
</reference>
<keyword evidence="2" id="KW-0132">Cell division</keyword>
<dbReference type="eggNOG" id="COG0544">
    <property type="taxonomic scope" value="Bacteria"/>
</dbReference>
<dbReference type="Proteomes" id="UP000027616">
    <property type="component" value="Chromosome I"/>
</dbReference>
<dbReference type="InterPro" id="IPR008881">
    <property type="entry name" value="Trigger_fac_ribosome-bd_bac"/>
</dbReference>
<organism evidence="2 3">
    <name type="scientific">Mucinivorans hirudinis</name>
    <dbReference type="NCBI Taxonomy" id="1433126"/>
    <lineage>
        <taxon>Bacteria</taxon>
        <taxon>Pseudomonadati</taxon>
        <taxon>Bacteroidota</taxon>
        <taxon>Bacteroidia</taxon>
        <taxon>Bacteroidales</taxon>
        <taxon>Rikenellaceae</taxon>
        <taxon>Mucinivorans</taxon>
    </lineage>
</organism>
<gene>
    <name evidence="2" type="ORF">BN938_2869</name>
</gene>